<evidence type="ECO:0000313" key="3">
    <source>
        <dbReference type="Proteomes" id="UP000229681"/>
    </source>
</evidence>
<feature type="domain" description="GH16" evidence="1">
    <location>
        <begin position="158"/>
        <end position="185"/>
    </location>
</feature>
<dbReference type="SUPFAM" id="SSF49899">
    <property type="entry name" value="Concanavalin A-like lectins/glucanases"/>
    <property type="match status" value="1"/>
</dbReference>
<dbReference type="InterPro" id="IPR000757">
    <property type="entry name" value="Beta-glucanase-like"/>
</dbReference>
<name>A0A2M8PGH6_9CHLR</name>
<dbReference type="Pfam" id="PF00722">
    <property type="entry name" value="Glyco_hydro_16"/>
    <property type="match status" value="1"/>
</dbReference>
<sequence length="235" mass="26119">MLQTEDGARLSLPAVRARYADAQLYDYATLKRAAYPNRPPLRLSLRARFSGTEQALRGTAGFGFWNQPFMPQQRLPRLPRYAWFFFGAPPHNMAFALGVRGDGFKAAVGDFSRPAFLALAPFAPLGFLLMRIPALYQRLWPIAQGAIGVAEAPVSVAMMAWHAYQIDWLPNSVHFYVDGAPVLKTPAAPRPPLGFIAWIDNQYAIITPQGELRFGIVPIAQPQWLEIADLGLMPL</sequence>
<dbReference type="GO" id="GO:0004553">
    <property type="term" value="F:hydrolase activity, hydrolyzing O-glycosyl compounds"/>
    <property type="evidence" value="ECO:0007669"/>
    <property type="project" value="InterPro"/>
</dbReference>
<protein>
    <recommendedName>
        <fullName evidence="1">GH16 domain-containing protein</fullName>
    </recommendedName>
</protein>
<gene>
    <name evidence="2" type="ORF">CUN49_04385</name>
</gene>
<dbReference type="Proteomes" id="UP000229681">
    <property type="component" value="Unassembled WGS sequence"/>
</dbReference>
<dbReference type="EMBL" id="PGTM01000040">
    <property type="protein sequence ID" value="PJF36638.1"/>
    <property type="molecule type" value="Genomic_DNA"/>
</dbReference>
<dbReference type="GO" id="GO:0005975">
    <property type="term" value="P:carbohydrate metabolic process"/>
    <property type="evidence" value="ECO:0007669"/>
    <property type="project" value="InterPro"/>
</dbReference>
<organism evidence="2 3">
    <name type="scientific">Candidatus Thermofonsia Clade 1 bacterium</name>
    <dbReference type="NCBI Taxonomy" id="2364210"/>
    <lineage>
        <taxon>Bacteria</taxon>
        <taxon>Bacillati</taxon>
        <taxon>Chloroflexota</taxon>
        <taxon>Candidatus Thermofontia</taxon>
        <taxon>Candidatus Thermofonsia Clade 1</taxon>
    </lineage>
</organism>
<dbReference type="AlphaFoldDB" id="A0A2M8PGH6"/>
<proteinExistence type="predicted"/>
<comment type="caution">
    <text evidence="2">The sequence shown here is derived from an EMBL/GenBank/DDBJ whole genome shotgun (WGS) entry which is preliminary data.</text>
</comment>
<reference evidence="2 3" key="1">
    <citation type="submission" date="2017-11" db="EMBL/GenBank/DDBJ databases">
        <title>Evolution of Phototrophy in the Chloroflexi Phylum Driven by Horizontal Gene Transfer.</title>
        <authorList>
            <person name="Ward L.M."/>
            <person name="Hemp J."/>
            <person name="Shih P.M."/>
            <person name="Mcglynn S.E."/>
            <person name="Fischer W."/>
        </authorList>
    </citation>
    <scope>NUCLEOTIDE SEQUENCE [LARGE SCALE GENOMIC DNA]</scope>
    <source>
        <strain evidence="2">JP3_13</strain>
    </source>
</reference>
<accession>A0A2M8PGH6</accession>
<evidence type="ECO:0000313" key="2">
    <source>
        <dbReference type="EMBL" id="PJF36638.1"/>
    </source>
</evidence>
<dbReference type="Gene3D" id="2.60.120.200">
    <property type="match status" value="1"/>
</dbReference>
<dbReference type="InterPro" id="IPR013320">
    <property type="entry name" value="ConA-like_dom_sf"/>
</dbReference>
<evidence type="ECO:0000259" key="1">
    <source>
        <dbReference type="Pfam" id="PF00722"/>
    </source>
</evidence>